<feature type="chain" id="PRO_5008518759" description="DUF3828 domain-containing protein" evidence="1">
    <location>
        <begin position="24"/>
        <end position="169"/>
    </location>
</feature>
<dbReference type="EMBL" id="CP013244">
    <property type="protein sequence ID" value="ANP45540.1"/>
    <property type="molecule type" value="Genomic_DNA"/>
</dbReference>
<keyword evidence="1" id="KW-0732">Signal</keyword>
<accession>A0A1B1AG56</accession>
<keyword evidence="4" id="KW-1185">Reference proteome</keyword>
<protein>
    <recommendedName>
        <fullName evidence="2">DUF3828 domain-containing protein</fullName>
    </recommendedName>
</protein>
<evidence type="ECO:0000313" key="4">
    <source>
        <dbReference type="Proteomes" id="UP000092498"/>
    </source>
</evidence>
<dbReference type="InParanoid" id="A0A1B1AG56"/>
<name>A0A1B1AG56_9PROT</name>
<evidence type="ECO:0000313" key="3">
    <source>
        <dbReference type="EMBL" id="ANP45540.1"/>
    </source>
</evidence>
<dbReference type="STRING" id="1759059.ATE48_06215"/>
<organism evidence="3 4">
    <name type="scientific">Candidatus Viadribacter manganicus</name>
    <dbReference type="NCBI Taxonomy" id="1759059"/>
    <lineage>
        <taxon>Bacteria</taxon>
        <taxon>Pseudomonadati</taxon>
        <taxon>Pseudomonadota</taxon>
        <taxon>Alphaproteobacteria</taxon>
        <taxon>Hyphomonadales</taxon>
        <taxon>Hyphomonadaceae</taxon>
        <taxon>Candidatus Viadribacter</taxon>
    </lineage>
</organism>
<feature type="signal peptide" evidence="1">
    <location>
        <begin position="1"/>
        <end position="23"/>
    </location>
</feature>
<feature type="domain" description="DUF3828" evidence="2">
    <location>
        <begin position="41"/>
        <end position="149"/>
    </location>
</feature>
<dbReference type="Proteomes" id="UP000092498">
    <property type="component" value="Chromosome"/>
</dbReference>
<dbReference type="RefSeq" id="WP_066769009.1">
    <property type="nucleotide sequence ID" value="NZ_CP013244.1"/>
</dbReference>
<dbReference type="PROSITE" id="PS51257">
    <property type="entry name" value="PROKAR_LIPOPROTEIN"/>
    <property type="match status" value="1"/>
</dbReference>
<proteinExistence type="predicted"/>
<gene>
    <name evidence="3" type="ORF">ATE48_06215</name>
</gene>
<dbReference type="AlphaFoldDB" id="A0A1B1AG56"/>
<dbReference type="OrthoDB" id="7174015at2"/>
<evidence type="ECO:0000256" key="1">
    <source>
        <dbReference type="SAM" id="SignalP"/>
    </source>
</evidence>
<dbReference type="KEGG" id="cbot:ATE48_06215"/>
<dbReference type="Gene3D" id="3.10.450.50">
    <property type="match status" value="1"/>
</dbReference>
<reference evidence="3 4" key="1">
    <citation type="submission" date="2015-11" db="EMBL/GenBank/DDBJ databases">
        <title>Whole-Genome Sequence of Candidatus Oderbacter manganicum from the National Park Lower Oder Valley, Germany.</title>
        <authorList>
            <person name="Braun B."/>
            <person name="Liere K."/>
            <person name="Szewzyk U."/>
        </authorList>
    </citation>
    <scope>NUCLEOTIDE SEQUENCE [LARGE SCALE GENOMIC DNA]</scope>
    <source>
        <strain evidence="3 4">OTSz_A_272</strain>
    </source>
</reference>
<dbReference type="InterPro" id="IPR024289">
    <property type="entry name" value="DUF3828"/>
</dbReference>
<sequence length="169" mass="18781">MRRRELVLALSAAALAACTPPAAENTETAGRARAVTDPAGVLRPLYDRYMTPDAQFPDFREQAPWSNSLWTLLEAMTRRSEQINEPILDFDPVIGAQDYQLSDLNVQNEAISEGSHAVVRASFNNAGARTDIVYDLIWEDDRWKVDNIRGEGWDLRQIAAAPNADAIVP</sequence>
<evidence type="ECO:0000259" key="2">
    <source>
        <dbReference type="Pfam" id="PF12883"/>
    </source>
</evidence>
<dbReference type="Pfam" id="PF12883">
    <property type="entry name" value="DUF3828"/>
    <property type="match status" value="1"/>
</dbReference>